<organism evidence="7 8">
    <name type="scientific">Isoptericola cucumis</name>
    <dbReference type="NCBI Taxonomy" id="1776856"/>
    <lineage>
        <taxon>Bacteria</taxon>
        <taxon>Bacillati</taxon>
        <taxon>Actinomycetota</taxon>
        <taxon>Actinomycetes</taxon>
        <taxon>Micrococcales</taxon>
        <taxon>Promicromonosporaceae</taxon>
        <taxon>Isoptericola</taxon>
    </lineage>
</organism>
<feature type="signal peptide" evidence="5">
    <location>
        <begin position="1"/>
        <end position="18"/>
    </location>
</feature>
<dbReference type="SUPFAM" id="SSF53807">
    <property type="entry name" value="Helical backbone' metal receptor"/>
    <property type="match status" value="1"/>
</dbReference>
<dbReference type="PANTHER" id="PTHR30532">
    <property type="entry name" value="IRON III DICITRATE-BINDING PERIPLASMIC PROTEIN"/>
    <property type="match status" value="1"/>
</dbReference>
<dbReference type="PROSITE" id="PS51257">
    <property type="entry name" value="PROKAR_LIPOPROTEIN"/>
    <property type="match status" value="1"/>
</dbReference>
<accession>A0ABQ2BCL6</accession>
<dbReference type="RefSeq" id="WP_188524893.1">
    <property type="nucleotide sequence ID" value="NZ_BMDG01000013.1"/>
</dbReference>
<evidence type="ECO:0000256" key="3">
    <source>
        <dbReference type="ARBA" id="ARBA00022448"/>
    </source>
</evidence>
<proteinExistence type="inferred from homology"/>
<evidence type="ECO:0000313" key="8">
    <source>
        <dbReference type="Proteomes" id="UP000632535"/>
    </source>
</evidence>
<evidence type="ECO:0000256" key="5">
    <source>
        <dbReference type="SAM" id="SignalP"/>
    </source>
</evidence>
<feature type="chain" id="PRO_5046023169" evidence="5">
    <location>
        <begin position="19"/>
        <end position="331"/>
    </location>
</feature>
<dbReference type="CDD" id="cd01146">
    <property type="entry name" value="FhuD"/>
    <property type="match status" value="1"/>
</dbReference>
<comment type="subcellular location">
    <subcellularLocation>
        <location evidence="1">Cell envelope</location>
    </subcellularLocation>
</comment>
<keyword evidence="4 5" id="KW-0732">Signal</keyword>
<dbReference type="InterPro" id="IPR002491">
    <property type="entry name" value="ABC_transptr_periplasmic_BD"/>
</dbReference>
<dbReference type="Pfam" id="PF01497">
    <property type="entry name" value="Peripla_BP_2"/>
    <property type="match status" value="1"/>
</dbReference>
<dbReference type="Gene3D" id="3.40.50.1980">
    <property type="entry name" value="Nitrogenase molybdenum iron protein domain"/>
    <property type="match status" value="2"/>
</dbReference>
<keyword evidence="3" id="KW-0813">Transport</keyword>
<dbReference type="PROSITE" id="PS50983">
    <property type="entry name" value="FE_B12_PBP"/>
    <property type="match status" value="1"/>
</dbReference>
<reference evidence="8" key="1">
    <citation type="journal article" date="2019" name="Int. J. Syst. Evol. Microbiol.">
        <title>The Global Catalogue of Microorganisms (GCM) 10K type strain sequencing project: providing services to taxonomists for standard genome sequencing and annotation.</title>
        <authorList>
            <consortium name="The Broad Institute Genomics Platform"/>
            <consortium name="The Broad Institute Genome Sequencing Center for Infectious Disease"/>
            <person name="Wu L."/>
            <person name="Ma J."/>
        </authorList>
    </citation>
    <scope>NUCLEOTIDE SEQUENCE [LARGE SCALE GENOMIC DNA]</scope>
    <source>
        <strain evidence="8">CCM 8653</strain>
    </source>
</reference>
<evidence type="ECO:0000256" key="1">
    <source>
        <dbReference type="ARBA" id="ARBA00004196"/>
    </source>
</evidence>
<gene>
    <name evidence="7" type="ORF">GCM10007368_33700</name>
</gene>
<dbReference type="EMBL" id="BMDG01000013">
    <property type="protein sequence ID" value="GGI10935.1"/>
    <property type="molecule type" value="Genomic_DNA"/>
</dbReference>
<dbReference type="PANTHER" id="PTHR30532:SF24">
    <property type="entry name" value="FERRIC ENTEROBACTIN-BINDING PERIPLASMIC PROTEIN FEPB"/>
    <property type="match status" value="1"/>
</dbReference>
<feature type="domain" description="Fe/B12 periplasmic-binding" evidence="6">
    <location>
        <begin position="61"/>
        <end position="329"/>
    </location>
</feature>
<protein>
    <submittedName>
        <fullName evidence="7">ABC transporter substrate-binding protein</fullName>
    </submittedName>
</protein>
<evidence type="ECO:0000256" key="2">
    <source>
        <dbReference type="ARBA" id="ARBA00008814"/>
    </source>
</evidence>
<dbReference type="Proteomes" id="UP000632535">
    <property type="component" value="Unassembled WGS sequence"/>
</dbReference>
<evidence type="ECO:0000313" key="7">
    <source>
        <dbReference type="EMBL" id="GGI10935.1"/>
    </source>
</evidence>
<comment type="similarity">
    <text evidence="2">Belongs to the bacterial solute-binding protein 8 family.</text>
</comment>
<sequence length="331" mass="34336">MKLPARLAATAVVALALAACSGTGDDGGDAGTGSAPAAGGDFPATVETAFGDITVDEAPERVVALGWGDAETALALGVQPVGASDWLGFGGDGVGPWSEGLYDESPEIIETLEPSYEQVAALEPDLILDVKSSGDQERYDRLSQIAPTVGIPAGGENYLTSTEQQTTMIADALGVPDEGAALLDKRDQAFAEAAEAHPEWDGMTATAATRTSEGWGAYIEGSERVEFLERLGFQQSPTIDGLKAGATGFSVDISDEQLDLLDADLIVAFPIFIDKAEITDDPQWQAIPAVEKGHDVVIDGDLQAAYSLGTAESQVYAVDELTGLIEDALGS</sequence>
<evidence type="ECO:0000256" key="4">
    <source>
        <dbReference type="ARBA" id="ARBA00022729"/>
    </source>
</evidence>
<dbReference type="InterPro" id="IPR051313">
    <property type="entry name" value="Bact_iron-sidero_bind"/>
</dbReference>
<name>A0ABQ2BCL6_9MICO</name>
<keyword evidence="8" id="KW-1185">Reference proteome</keyword>
<evidence type="ECO:0000259" key="6">
    <source>
        <dbReference type="PROSITE" id="PS50983"/>
    </source>
</evidence>
<comment type="caution">
    <text evidence="7">The sequence shown here is derived from an EMBL/GenBank/DDBJ whole genome shotgun (WGS) entry which is preliminary data.</text>
</comment>